<sequence length="289" mass="30542">MLFKNSVFVAAMLLSPFTVVGRTLKANKGDKGDKGANKREKRFEETIDALNIRIDTLTTLVEEIATLVGNNDKDNSAIGEVCGQAIAGKSACESDALKKKNLFVQTGMNCKLTLIGDGTAKLVTDDISNTFQFAEIPSRDEEELSTSEFILDFPRFFPEGSPNAAITFVSSDDEDMALATPLVAIFSNPMMAGGGISYDIEQSPNQNDVLTIESLFADGPVVNFVTCSIFIDNAGDIVAQAACEAACVTVSSACEVACLATAFFPPALFICEASCGTAEAVCTTACSLA</sequence>
<accession>A0A1E7ET15</accession>
<feature type="chain" id="PRO_5009192304" evidence="1">
    <location>
        <begin position="22"/>
        <end position="289"/>
    </location>
</feature>
<protein>
    <submittedName>
        <fullName evidence="2">Uncharacterized protein</fullName>
    </submittedName>
</protein>
<proteinExistence type="predicted"/>
<reference evidence="2 3" key="1">
    <citation type="submission" date="2016-09" db="EMBL/GenBank/DDBJ databases">
        <title>Extensive genetic diversity and differential bi-allelic expression allows diatom success in the polar Southern Ocean.</title>
        <authorList>
            <consortium name="DOE Joint Genome Institute"/>
            <person name="Mock T."/>
            <person name="Otillar R.P."/>
            <person name="Strauss J."/>
            <person name="Dupont C."/>
            <person name="Frickenhaus S."/>
            <person name="Maumus F."/>
            <person name="Mcmullan M."/>
            <person name="Sanges R."/>
            <person name="Schmutz J."/>
            <person name="Toseland A."/>
            <person name="Valas R."/>
            <person name="Veluchamy A."/>
            <person name="Ward B.J."/>
            <person name="Allen A."/>
            <person name="Barry K."/>
            <person name="Falciatore A."/>
            <person name="Ferrante M."/>
            <person name="Fortunato A.E."/>
            <person name="Gloeckner G."/>
            <person name="Gruber A."/>
            <person name="Hipkin R."/>
            <person name="Janech M."/>
            <person name="Kroth P."/>
            <person name="Leese F."/>
            <person name="Lindquist E."/>
            <person name="Lyon B.R."/>
            <person name="Martin J."/>
            <person name="Mayer C."/>
            <person name="Parker M."/>
            <person name="Quesneville H."/>
            <person name="Raymond J."/>
            <person name="Uhlig C."/>
            <person name="Valentin K.U."/>
            <person name="Worden A.Z."/>
            <person name="Armbrust E.V."/>
            <person name="Bowler C."/>
            <person name="Green B."/>
            <person name="Moulton V."/>
            <person name="Van Oosterhout C."/>
            <person name="Grigoriev I."/>
        </authorList>
    </citation>
    <scope>NUCLEOTIDE SEQUENCE [LARGE SCALE GENOMIC DNA]</scope>
    <source>
        <strain evidence="2 3">CCMP1102</strain>
    </source>
</reference>
<name>A0A1E7ET15_9STRA</name>
<dbReference type="AlphaFoldDB" id="A0A1E7ET15"/>
<dbReference type="EMBL" id="KV784377">
    <property type="protein sequence ID" value="OEU09158.1"/>
    <property type="molecule type" value="Genomic_DNA"/>
</dbReference>
<dbReference type="InParanoid" id="A0A1E7ET15"/>
<dbReference type="KEGG" id="fcy:FRACYDRAFT_249076"/>
<evidence type="ECO:0000256" key="1">
    <source>
        <dbReference type="SAM" id="SignalP"/>
    </source>
</evidence>
<evidence type="ECO:0000313" key="2">
    <source>
        <dbReference type="EMBL" id="OEU09158.1"/>
    </source>
</evidence>
<organism evidence="2 3">
    <name type="scientific">Fragilariopsis cylindrus CCMP1102</name>
    <dbReference type="NCBI Taxonomy" id="635003"/>
    <lineage>
        <taxon>Eukaryota</taxon>
        <taxon>Sar</taxon>
        <taxon>Stramenopiles</taxon>
        <taxon>Ochrophyta</taxon>
        <taxon>Bacillariophyta</taxon>
        <taxon>Bacillariophyceae</taxon>
        <taxon>Bacillariophycidae</taxon>
        <taxon>Bacillariales</taxon>
        <taxon>Bacillariaceae</taxon>
        <taxon>Fragilariopsis</taxon>
    </lineage>
</organism>
<keyword evidence="3" id="KW-1185">Reference proteome</keyword>
<gene>
    <name evidence="2" type="ORF">FRACYDRAFT_249076</name>
</gene>
<feature type="signal peptide" evidence="1">
    <location>
        <begin position="1"/>
        <end position="21"/>
    </location>
</feature>
<dbReference type="Proteomes" id="UP000095751">
    <property type="component" value="Unassembled WGS sequence"/>
</dbReference>
<keyword evidence="1" id="KW-0732">Signal</keyword>
<evidence type="ECO:0000313" key="3">
    <source>
        <dbReference type="Proteomes" id="UP000095751"/>
    </source>
</evidence>